<dbReference type="InterPro" id="IPR029058">
    <property type="entry name" value="AB_hydrolase_fold"/>
</dbReference>
<organism evidence="2 3">
    <name type="scientific">Sphingomonas hengshuiensis</name>
    <dbReference type="NCBI Taxonomy" id="1609977"/>
    <lineage>
        <taxon>Bacteria</taxon>
        <taxon>Pseudomonadati</taxon>
        <taxon>Pseudomonadota</taxon>
        <taxon>Alphaproteobacteria</taxon>
        <taxon>Sphingomonadales</taxon>
        <taxon>Sphingomonadaceae</taxon>
        <taxon>Sphingomonas</taxon>
    </lineage>
</organism>
<keyword evidence="3" id="KW-1185">Reference proteome</keyword>
<dbReference type="AlphaFoldDB" id="A0A7U5BFU9"/>
<reference evidence="2 3" key="1">
    <citation type="journal article" date="2015" name="Int. J. Syst. Evol. Microbiol.">
        <title>Sphingomonas hengshuiensis sp. nov., isolated from lake wetland.</title>
        <authorList>
            <person name="Wei S."/>
            <person name="Wang T."/>
            <person name="Liu H."/>
            <person name="Zhang C."/>
            <person name="Guo J."/>
            <person name="Wang Q."/>
            <person name="Liang K."/>
            <person name="Zhang Z."/>
        </authorList>
    </citation>
    <scope>NUCLEOTIDE SEQUENCE [LARGE SCALE GENOMIC DNA]</scope>
    <source>
        <strain evidence="2 3">WHSC-8</strain>
    </source>
</reference>
<proteinExistence type="predicted"/>
<feature type="domain" description="BD-FAE-like" evidence="1">
    <location>
        <begin position="20"/>
        <end position="196"/>
    </location>
</feature>
<dbReference type="EMBL" id="CP010836">
    <property type="protein sequence ID" value="AJP74473.1"/>
    <property type="molecule type" value="Genomic_DNA"/>
</dbReference>
<dbReference type="Gene3D" id="3.40.50.1820">
    <property type="entry name" value="alpha/beta hydrolase"/>
    <property type="match status" value="1"/>
</dbReference>
<name>A0A7U5BFU9_9SPHN</name>
<dbReference type="KEGG" id="sphi:TS85_12100"/>
<evidence type="ECO:0000313" key="2">
    <source>
        <dbReference type="EMBL" id="AJP74473.1"/>
    </source>
</evidence>
<gene>
    <name evidence="2" type="ORF">TS85_12100</name>
</gene>
<sequence>MVARYGPDSLQHGELRLPAGKGPFPVAVVIHGRCWLSTMGNASGTAALADALTARGIATWNLEYRRLGDAGGGYPGSFDDIAAGIDHLRTLADTQPLDLKRMVLVGHASGAHLALWAASRPRLGGAVGADPLIPRSVVAIDGPGALAPLIGPDAERCGQPVIVRFMGGTPAERPEAYAFATPQDHLPLGVPQFMIVGDRGALIERYVAAARAAGDAVTVLTPGGGDHFNVIAPATPQGRDVIDFIVRQALPR</sequence>
<dbReference type="Proteomes" id="UP000032300">
    <property type="component" value="Chromosome"/>
</dbReference>
<dbReference type="InterPro" id="IPR049492">
    <property type="entry name" value="BD-FAE-like_dom"/>
</dbReference>
<reference evidence="2 3" key="2">
    <citation type="submission" date="2015-02" db="EMBL/GenBank/DDBJ databases">
        <title>The complete genome of Sphingomonas hengshuiensis sp. WHSC-8 isolated from soil of Hengshui Lake.</title>
        <authorList>
            <person name="Wei S."/>
            <person name="Guo J."/>
            <person name="Su C."/>
            <person name="Wu R."/>
            <person name="Zhang Z."/>
            <person name="Liang K."/>
            <person name="Li H."/>
            <person name="Wang T."/>
            <person name="Liu H."/>
            <person name="Zhang C."/>
            <person name="Li Z."/>
            <person name="Wang Q."/>
            <person name="Meng J."/>
        </authorList>
    </citation>
    <scope>NUCLEOTIDE SEQUENCE [LARGE SCALE GENOMIC DNA]</scope>
    <source>
        <strain evidence="2 3">WHSC-8</strain>
    </source>
</reference>
<protein>
    <recommendedName>
        <fullName evidence="1">BD-FAE-like domain-containing protein</fullName>
    </recommendedName>
</protein>
<accession>A0A7U5BFU9</accession>
<evidence type="ECO:0000259" key="1">
    <source>
        <dbReference type="Pfam" id="PF20434"/>
    </source>
</evidence>
<evidence type="ECO:0000313" key="3">
    <source>
        <dbReference type="Proteomes" id="UP000032300"/>
    </source>
</evidence>
<dbReference type="Pfam" id="PF20434">
    <property type="entry name" value="BD-FAE"/>
    <property type="match status" value="1"/>
</dbReference>
<dbReference type="SUPFAM" id="SSF53474">
    <property type="entry name" value="alpha/beta-Hydrolases"/>
    <property type="match status" value="1"/>
</dbReference>